<evidence type="ECO:0000256" key="5">
    <source>
        <dbReference type="ARBA" id="ARBA00022729"/>
    </source>
</evidence>
<dbReference type="Pfam" id="PF10659">
    <property type="entry name" value="Trypan_glycop_C"/>
    <property type="match status" value="1"/>
</dbReference>
<evidence type="ECO:0000256" key="6">
    <source>
        <dbReference type="ARBA" id="ARBA00023136"/>
    </source>
</evidence>
<dbReference type="InterPro" id="IPR025932">
    <property type="entry name" value="Trypano_VSG_B_N_dom"/>
</dbReference>
<organism evidence="15">
    <name type="scientific">Trypanosoma brucei</name>
    <dbReference type="NCBI Taxonomy" id="5691"/>
    <lineage>
        <taxon>Eukaryota</taxon>
        <taxon>Discoba</taxon>
        <taxon>Euglenozoa</taxon>
        <taxon>Kinetoplastea</taxon>
        <taxon>Metakinetoplastina</taxon>
        <taxon>Trypanosomatida</taxon>
        <taxon>Trypanosomatidae</taxon>
        <taxon>Trypanosoma</taxon>
    </lineage>
</organism>
<feature type="coiled-coil region" evidence="9">
    <location>
        <begin position="334"/>
        <end position="361"/>
    </location>
</feature>
<keyword evidence="8" id="KW-0449">Lipoprotein</keyword>
<keyword evidence="7" id="KW-0325">Glycoprotein</keyword>
<dbReference type="GO" id="GO:0098552">
    <property type="term" value="C:side of membrane"/>
    <property type="evidence" value="ECO:0007669"/>
    <property type="project" value="UniProtKB-KW"/>
</dbReference>
<keyword evidence="11" id="KW-1133">Transmembrane helix</keyword>
<feature type="compositionally biased region" description="Low complexity" evidence="10">
    <location>
        <begin position="420"/>
        <end position="431"/>
    </location>
</feature>
<evidence type="ECO:0000256" key="9">
    <source>
        <dbReference type="SAM" id="Coils"/>
    </source>
</evidence>
<evidence type="ECO:0000259" key="13">
    <source>
        <dbReference type="Pfam" id="PF10659"/>
    </source>
</evidence>
<evidence type="ECO:0000256" key="4">
    <source>
        <dbReference type="ARBA" id="ARBA00022622"/>
    </source>
</evidence>
<dbReference type="VEuPathDB" id="TriTrypDB:Tb1125.11.17720"/>
<reference evidence="15" key="2">
    <citation type="journal article" date="2014" name="Mol. Biochem. Parasitol.">
        <title>Capturing the variant surface glycoprotein repertoire (the VSGnome) of Trypanosoma brucei Lister 427.</title>
        <authorList>
            <person name="Cross G.A."/>
            <person name="Kim H.S."/>
            <person name="Wickstead B."/>
        </authorList>
    </citation>
    <scope>NUCLEOTIDE SEQUENCE</scope>
    <source>
        <strain evidence="15">Lister 427</strain>
    </source>
</reference>
<evidence type="ECO:0000256" key="3">
    <source>
        <dbReference type="ARBA" id="ARBA00022475"/>
    </source>
</evidence>
<feature type="domain" description="Trypanosome variant surface glycoprotein B-type N-terminal" evidence="14">
    <location>
        <begin position="8"/>
        <end position="347"/>
    </location>
</feature>
<evidence type="ECO:0000259" key="14">
    <source>
        <dbReference type="Pfam" id="PF13206"/>
    </source>
</evidence>
<dbReference type="InterPro" id="IPR019609">
    <property type="entry name" value="Variant_surf_glycoprt_trypan_C"/>
</dbReference>
<evidence type="ECO:0000256" key="11">
    <source>
        <dbReference type="SAM" id="Phobius"/>
    </source>
</evidence>
<protein>
    <submittedName>
        <fullName evidence="15">Variant surface glycoprotein 720</fullName>
    </submittedName>
</protein>
<name>M4T2B7_9TRYP</name>
<keyword evidence="4" id="KW-0336">GPI-anchor</keyword>
<dbReference type="EMBL" id="KC613801">
    <property type="protein sequence ID" value="AGH61232.1"/>
    <property type="molecule type" value="Genomic_DNA"/>
</dbReference>
<feature type="chain" id="PRO_5004058073" evidence="12">
    <location>
        <begin position="23"/>
        <end position="501"/>
    </location>
</feature>
<comment type="function">
    <text evidence="1">VSG forms a coat on the surface of the parasite. The trypanosome evades the immune response of the host by expressing a series of antigenically distinct VSGs from an estimated 1000 VSG genes.</text>
</comment>
<evidence type="ECO:0000256" key="1">
    <source>
        <dbReference type="ARBA" id="ARBA00002523"/>
    </source>
</evidence>
<dbReference type="GO" id="GO:0005886">
    <property type="term" value="C:plasma membrane"/>
    <property type="evidence" value="ECO:0007669"/>
    <property type="project" value="UniProtKB-SubCell"/>
</dbReference>
<feature type="region of interest" description="Disordered" evidence="10">
    <location>
        <begin position="416"/>
        <end position="442"/>
    </location>
</feature>
<evidence type="ECO:0000256" key="10">
    <source>
        <dbReference type="SAM" id="MobiDB-lite"/>
    </source>
</evidence>
<dbReference type="AlphaFoldDB" id="M4T2B7"/>
<evidence type="ECO:0000256" key="8">
    <source>
        <dbReference type="ARBA" id="ARBA00023288"/>
    </source>
</evidence>
<keyword evidence="11" id="KW-0812">Transmembrane</keyword>
<proteinExistence type="predicted"/>
<feature type="domain" description="Trypanosome variant surface glycoprotein C-terminal" evidence="13">
    <location>
        <begin position="391"/>
        <end position="486"/>
    </location>
</feature>
<comment type="subcellular location">
    <subcellularLocation>
        <location evidence="2">Cell membrane</location>
        <topology evidence="2">Lipid-anchor</topology>
        <topology evidence="2">GPI-anchor</topology>
    </subcellularLocation>
</comment>
<feature type="signal peptide" evidence="12">
    <location>
        <begin position="1"/>
        <end position="22"/>
    </location>
</feature>
<sequence length="501" mass="53675">MIVKVIAAIIAVFLASQTEATAGDNLKEFGLLCQIVAACGAGIPTTDSEQQPKISDVLETLVAINLSAADDDFFSRNFAETSDHKGETNYTTYSEQWQKLKANTLKRKIGRNSVELTRLPANSIRLHVQLEALAAIEAVQNAAAQLPPAKTAAQINADLKGIVYGDGNTEPQASGSKTFGNPGAAACGGNGAASNKAGISLANDMLCLCGGNSNNNAAAGCISTGGTLTTKFNSEANGPNAFRELAGKCHHKDAQEGPTAEHLTSLATTFRHLIGSHAGSEQTKIFHYGKGAQATCTAADEEGCVNYKHQLQTGGSGIPWLVKLQKTIADIRRREIRREAVRQLESEAKQAERKVLLAYKQAHALGAITAPQQTAQATQNTKPTVEQQHKCAKFNSSETECTKNNCDYVKTKKECKPKPGTENTAAGTGETPNAGANSESKKCSEKTKQEECKDGCKWEDNKCKDYSFLFHKKMALSMSAAFVSLVALYHFKVFFAQFCKN</sequence>
<accession>M4T2B7</accession>
<keyword evidence="6 11" id="KW-0472">Membrane</keyword>
<evidence type="ECO:0000256" key="2">
    <source>
        <dbReference type="ARBA" id="ARBA00004609"/>
    </source>
</evidence>
<dbReference type="VEuPathDB" id="TriTrypDB:Tb09.v4.0102"/>
<feature type="transmembrane region" description="Helical" evidence="11">
    <location>
        <begin position="474"/>
        <end position="495"/>
    </location>
</feature>
<reference evidence="15" key="1">
    <citation type="submission" date="2013-02" db="EMBL/GenBank/DDBJ databases">
        <authorList>
            <person name="Cross G.A.M."/>
            <person name="Kim H.-S."/>
            <person name="Wickstead B."/>
        </authorList>
    </citation>
    <scope>NUCLEOTIDE SEQUENCE</scope>
    <source>
        <strain evidence="15">Lister 427</strain>
    </source>
</reference>
<keyword evidence="9" id="KW-0175">Coiled coil</keyword>
<dbReference type="VEuPathDB" id="TriTrypDB:Tb427_000065100"/>
<evidence type="ECO:0000256" key="12">
    <source>
        <dbReference type="SAM" id="SignalP"/>
    </source>
</evidence>
<evidence type="ECO:0000256" key="7">
    <source>
        <dbReference type="ARBA" id="ARBA00023180"/>
    </source>
</evidence>
<keyword evidence="3" id="KW-1003">Cell membrane</keyword>
<keyword evidence="5 12" id="KW-0732">Signal</keyword>
<dbReference type="Pfam" id="PF13206">
    <property type="entry name" value="VSG_B"/>
    <property type="match status" value="1"/>
</dbReference>
<evidence type="ECO:0000313" key="15">
    <source>
        <dbReference type="EMBL" id="AGH61232.1"/>
    </source>
</evidence>